<comment type="caution">
    <text evidence="1">The sequence shown here is derived from an EMBL/GenBank/DDBJ whole genome shotgun (WGS) entry which is preliminary data.</text>
</comment>
<reference evidence="1" key="1">
    <citation type="submission" date="2020-05" db="EMBL/GenBank/DDBJ databases">
        <title>WGS assembly of Panicum virgatum.</title>
        <authorList>
            <person name="Lovell J.T."/>
            <person name="Jenkins J."/>
            <person name="Shu S."/>
            <person name="Juenger T.E."/>
            <person name="Schmutz J."/>
        </authorList>
    </citation>
    <scope>NUCLEOTIDE SEQUENCE</scope>
    <source>
        <strain evidence="1">AP13</strain>
    </source>
</reference>
<proteinExistence type="predicted"/>
<dbReference type="AlphaFoldDB" id="A0A8T0XIT8"/>
<dbReference type="Proteomes" id="UP000823388">
    <property type="component" value="Chromosome 1K"/>
</dbReference>
<protein>
    <submittedName>
        <fullName evidence="1">Uncharacterized protein</fullName>
    </submittedName>
</protein>
<name>A0A8T0XIT8_PANVG</name>
<accession>A0A8T0XIT8</accession>
<organism evidence="1 2">
    <name type="scientific">Panicum virgatum</name>
    <name type="common">Blackwell switchgrass</name>
    <dbReference type="NCBI Taxonomy" id="38727"/>
    <lineage>
        <taxon>Eukaryota</taxon>
        <taxon>Viridiplantae</taxon>
        <taxon>Streptophyta</taxon>
        <taxon>Embryophyta</taxon>
        <taxon>Tracheophyta</taxon>
        <taxon>Spermatophyta</taxon>
        <taxon>Magnoliopsida</taxon>
        <taxon>Liliopsida</taxon>
        <taxon>Poales</taxon>
        <taxon>Poaceae</taxon>
        <taxon>PACMAD clade</taxon>
        <taxon>Panicoideae</taxon>
        <taxon>Panicodae</taxon>
        <taxon>Paniceae</taxon>
        <taxon>Panicinae</taxon>
        <taxon>Panicum</taxon>
        <taxon>Panicum sect. Hiantes</taxon>
    </lineage>
</organism>
<gene>
    <name evidence="1" type="ORF">PVAP13_1KG185777</name>
</gene>
<keyword evidence="2" id="KW-1185">Reference proteome</keyword>
<evidence type="ECO:0000313" key="2">
    <source>
        <dbReference type="Proteomes" id="UP000823388"/>
    </source>
</evidence>
<dbReference type="EMBL" id="CM029037">
    <property type="protein sequence ID" value="KAG2657244.1"/>
    <property type="molecule type" value="Genomic_DNA"/>
</dbReference>
<evidence type="ECO:0000313" key="1">
    <source>
        <dbReference type="EMBL" id="KAG2657244.1"/>
    </source>
</evidence>
<sequence length="49" mass="5148">MSPRAQGSTILHITAARGQGIFDDTSVDCLGTGMQCHGCCVLQRCIAHS</sequence>